<proteinExistence type="predicted"/>
<evidence type="ECO:0000313" key="5">
    <source>
        <dbReference type="EnsemblMetazoa" id="PHUM097070-PA"/>
    </source>
</evidence>
<dbReference type="InterPro" id="IPR056499">
    <property type="entry name" value="Beta-prop_HPS5-like"/>
</dbReference>
<evidence type="ECO:0000259" key="3">
    <source>
        <dbReference type="Pfam" id="PF23757"/>
    </source>
</evidence>
<dbReference type="PANTHER" id="PTHR23287">
    <property type="entry name" value="RUBY-EYE2-LIKE PROTEIN"/>
    <property type="match status" value="1"/>
</dbReference>
<dbReference type="InterPro" id="IPR056446">
    <property type="entry name" value="TPR_HPS5_insects"/>
</dbReference>
<reference evidence="4" key="1">
    <citation type="submission" date="2007-04" db="EMBL/GenBank/DDBJ databases">
        <title>Annotation of Pediculus humanus corporis strain USDA.</title>
        <authorList>
            <person name="Kirkness E."/>
            <person name="Hannick L."/>
            <person name="Hass B."/>
            <person name="Bruggner R."/>
            <person name="Lawson D."/>
            <person name="Bidwell S."/>
            <person name="Joardar V."/>
            <person name="Caler E."/>
            <person name="Walenz B."/>
            <person name="Inman J."/>
            <person name="Schobel S."/>
            <person name="Galinsky K."/>
            <person name="Amedeo P."/>
            <person name="Strausberg R."/>
        </authorList>
    </citation>
    <scope>NUCLEOTIDE SEQUENCE</scope>
    <source>
        <strain evidence="4">USDA</strain>
    </source>
</reference>
<dbReference type="InterPro" id="IPR015943">
    <property type="entry name" value="WD40/YVTN_repeat-like_dom_sf"/>
</dbReference>
<feature type="domain" description="HPS5 TPR" evidence="3">
    <location>
        <begin position="788"/>
        <end position="980"/>
    </location>
</feature>
<name>E0VCT3_PEDHC</name>
<reference evidence="5" key="3">
    <citation type="submission" date="2020-05" db="UniProtKB">
        <authorList>
            <consortium name="EnsemblMetazoa"/>
        </authorList>
    </citation>
    <scope>IDENTIFICATION</scope>
    <source>
        <strain evidence="5">USDA</strain>
    </source>
</reference>
<dbReference type="GO" id="GO:0048066">
    <property type="term" value="P:developmental pigmentation"/>
    <property type="evidence" value="ECO:0007669"/>
    <property type="project" value="TreeGrafter"/>
</dbReference>
<gene>
    <name evidence="5" type="primary">8238045</name>
    <name evidence="4" type="ORF">Phum_PHUM097070</name>
</gene>
<keyword evidence="6" id="KW-1185">Reference proteome</keyword>
<dbReference type="RefSeq" id="XP_002423927.1">
    <property type="nucleotide sequence ID" value="XM_002423882.1"/>
</dbReference>
<dbReference type="SUPFAM" id="SSF50978">
    <property type="entry name" value="WD40 repeat-like"/>
    <property type="match status" value="1"/>
</dbReference>
<evidence type="ECO:0000313" key="6">
    <source>
        <dbReference type="Proteomes" id="UP000009046"/>
    </source>
</evidence>
<dbReference type="OrthoDB" id="19493at2759"/>
<dbReference type="KEGG" id="phu:Phum_PHUM097070"/>
<evidence type="ECO:0000256" key="1">
    <source>
        <dbReference type="SAM" id="MobiDB-lite"/>
    </source>
</evidence>
<dbReference type="CTD" id="8238045"/>
<dbReference type="STRING" id="121224.E0VCT3"/>
<dbReference type="Gene3D" id="2.130.10.10">
    <property type="entry name" value="YVTN repeat-like/Quinoprotein amine dehydrogenase"/>
    <property type="match status" value="1"/>
</dbReference>
<feature type="compositionally biased region" description="Polar residues" evidence="1">
    <location>
        <begin position="515"/>
        <end position="527"/>
    </location>
</feature>
<dbReference type="VEuPathDB" id="VectorBase:PHUM097070"/>
<dbReference type="EnsemblMetazoa" id="PHUM097070-RA">
    <property type="protein sequence ID" value="PHUM097070-PA"/>
    <property type="gene ID" value="PHUM097070"/>
</dbReference>
<dbReference type="GO" id="GO:0005737">
    <property type="term" value="C:cytoplasm"/>
    <property type="evidence" value="ECO:0007669"/>
    <property type="project" value="TreeGrafter"/>
</dbReference>
<dbReference type="InterPro" id="IPR036322">
    <property type="entry name" value="WD40_repeat_dom_sf"/>
</dbReference>
<accession>E0VCT3</accession>
<protein>
    <submittedName>
        <fullName evidence="4 5">Uncharacterized protein</fullName>
    </submittedName>
</protein>
<dbReference type="EMBL" id="DS235063">
    <property type="protein sequence ID" value="EEB11189.1"/>
    <property type="molecule type" value="Genomic_DNA"/>
</dbReference>
<sequence>MDNSMYLLTEYEDLSCIFTPLKSTTRIKYTCFNTSNSYLIFGATSGSLYVFQREPCCFLQLLPNKEGSVTQVSISPDEKFIGFSTVKGMVCILEKTSNGIKHLITATEHQNEQVTCLQWNDVNNELFVGDNNGKVSIVLTSVFPAKGMFQTPCFVLMQLDSKIVQMDFNSNMLLVSTLTKCYICDTKKELFKQVGHKLRDGEYGACIFKTREENNSDSNNTTTTTDITNLSNLKLFCARPGSRVWECAIDGTVISTHHFKEALAVPPKKIYFLKDFKSSQNVNSSRDDEKHDVVQTNMNFTEQSFNFQKLYAFMSNKFLFTYKKDGLYIFDPEKSVLILWNNEITNIVDAKTVNDVIYVWSGFGKMYALNVVTLENLLISLYLSKNYLDLSKICVEHLNFLLKESGKSNKLHVLHDLNDKLSSPDNGYGDVLKPLIEIFKENARKKKLENVQRIKFEFYNATTQSDPHRHRHNNNNNQSDVNKFFFKNHKKPLRPSYLNLKGRSHSVSPERFQNGFQNIERGSTSSLPDLKDEQIKTKEEEGEEENSIKIDNNRSERCLIGKMEKFPVGNVENSIKKILESINDTTGNEEDSLKNTIQNFFDSFLDLARSNSNINNNNNNNNNNSLDSLDSLPFEKLINNDDDKNKISGFFHEKINSKFFYEWLENINGENFRSKERNEEGEEEIDKYPVFLVENIDKKCLEFDYKLSKILKLFSKILNEEKIVEIVKSMKLECYYKSLLEILNNYCEDCTSVSGNVNDDDMKSYPKLLNYIYSLINHVRMEEMSKYFDRVDINDFFYLVLKHEENITETGKFGKFVELQSNTIFLTYLNKILESDRGKFDREMNETIENYAINCLENFDSASSSVTDYNCTCGFPIYKFQSVYPIPIFPDLGHALILKNWKVKNEKKCFEMCRRIPYLWKLLIKVKRKDPFESVIKLIIQTGELEELETRSGDGNVDLNTLEKCLDLLIRVNEGYCLNCNEKIKSESGGEEGIVSWTKFGMISVKLSRNPEDALKLFGNKSKEILNSMKMDKNFYQSLIFCLIMGKHDNNNDKHKKKIIDKLLLSSSSSLSLSIDNDESDDGLSIASEKIGRKIFGENYRNSERDFSNHWGVKVNYKNVCTVCSLPLNTKVLIGESGLVVFKCCRRVFHSACLFKNDGGGGGGGGVDDDDDDLKCPNCGNDGKMKTSATTTTTTT</sequence>
<dbReference type="eggNOG" id="KOG3621">
    <property type="taxonomic scope" value="Eukaryota"/>
</dbReference>
<dbReference type="InParanoid" id="E0VCT3"/>
<evidence type="ECO:0000313" key="4">
    <source>
        <dbReference type="EMBL" id="EEB11189.1"/>
    </source>
</evidence>
<dbReference type="AlphaFoldDB" id="E0VCT3"/>
<dbReference type="GeneID" id="8238045"/>
<reference evidence="4" key="2">
    <citation type="submission" date="2007-04" db="EMBL/GenBank/DDBJ databases">
        <title>The genome of the human body louse.</title>
        <authorList>
            <consortium name="The Human Body Louse Genome Consortium"/>
            <person name="Kirkness E."/>
            <person name="Walenz B."/>
            <person name="Hass B."/>
            <person name="Bruggner R."/>
            <person name="Strausberg R."/>
        </authorList>
    </citation>
    <scope>NUCLEOTIDE SEQUENCE</scope>
    <source>
        <strain evidence="4">USDA</strain>
    </source>
</reference>
<feature type="compositionally biased region" description="Basic and acidic residues" evidence="1">
    <location>
        <begin position="529"/>
        <end position="539"/>
    </location>
</feature>
<dbReference type="Pfam" id="PF23756">
    <property type="entry name" value="Beta-prop_HPS5"/>
    <property type="match status" value="1"/>
</dbReference>
<dbReference type="HOGENOM" id="CLU_302332_0_0_1"/>
<feature type="domain" description="HPS5-like beta-propeller" evidence="2">
    <location>
        <begin position="8"/>
        <end position="359"/>
    </location>
</feature>
<dbReference type="EMBL" id="AAZO01001156">
    <property type="status" value="NOT_ANNOTATED_CDS"/>
    <property type="molecule type" value="Genomic_DNA"/>
</dbReference>
<evidence type="ECO:0000259" key="2">
    <source>
        <dbReference type="Pfam" id="PF23756"/>
    </source>
</evidence>
<organism>
    <name type="scientific">Pediculus humanus subsp. corporis</name>
    <name type="common">Body louse</name>
    <dbReference type="NCBI Taxonomy" id="121224"/>
    <lineage>
        <taxon>Eukaryota</taxon>
        <taxon>Metazoa</taxon>
        <taxon>Ecdysozoa</taxon>
        <taxon>Arthropoda</taxon>
        <taxon>Hexapoda</taxon>
        <taxon>Insecta</taxon>
        <taxon>Pterygota</taxon>
        <taxon>Neoptera</taxon>
        <taxon>Paraneoptera</taxon>
        <taxon>Psocodea</taxon>
        <taxon>Troctomorpha</taxon>
        <taxon>Phthiraptera</taxon>
        <taxon>Anoplura</taxon>
        <taxon>Pediculidae</taxon>
        <taxon>Pediculus</taxon>
    </lineage>
</organism>
<dbReference type="PANTHER" id="PTHR23287:SF18">
    <property type="entry name" value="BLOC-2 COMPLEX MEMBER HPS5"/>
    <property type="match status" value="1"/>
</dbReference>
<dbReference type="Pfam" id="PF23757">
    <property type="entry name" value="TPR_HPS5_insect"/>
    <property type="match status" value="1"/>
</dbReference>
<dbReference type="Proteomes" id="UP000009046">
    <property type="component" value="Unassembled WGS sequence"/>
</dbReference>
<feature type="region of interest" description="Disordered" evidence="1">
    <location>
        <begin position="515"/>
        <end position="550"/>
    </location>
</feature>